<dbReference type="AlphaFoldDB" id="A0A3M0GYX0"/>
<proteinExistence type="predicted"/>
<evidence type="ECO:0000313" key="1">
    <source>
        <dbReference type="EMBL" id="RMB62506.1"/>
    </source>
</evidence>
<dbReference type="Gene3D" id="1.20.120.450">
    <property type="entry name" value="dinb family like domain"/>
    <property type="match status" value="1"/>
</dbReference>
<reference evidence="1 2" key="1">
    <citation type="submission" date="2018-10" db="EMBL/GenBank/DDBJ databases">
        <title>Tessaracoccus antarcticuss sp. nov., isolated from sediment.</title>
        <authorList>
            <person name="Zhou L.Y."/>
            <person name="Du Z.J."/>
        </authorList>
    </citation>
    <scope>NUCLEOTIDE SEQUENCE [LARGE SCALE GENOMIC DNA]</scope>
    <source>
        <strain evidence="1 2">JDX10</strain>
    </source>
</reference>
<protein>
    <submittedName>
        <fullName evidence="1">DinB family protein</fullName>
    </submittedName>
</protein>
<dbReference type="Proteomes" id="UP000275256">
    <property type="component" value="Unassembled WGS sequence"/>
</dbReference>
<gene>
    <name evidence="1" type="ORF">EAX62_06205</name>
</gene>
<accession>A0A3M0GYX0</accession>
<evidence type="ECO:0000313" key="2">
    <source>
        <dbReference type="Proteomes" id="UP000275256"/>
    </source>
</evidence>
<dbReference type="OrthoDB" id="4548523at2"/>
<name>A0A3M0GYX0_9ACTN</name>
<organism evidence="1 2">
    <name type="scientific">Tessaracoccus antarcticus</name>
    <dbReference type="NCBI Taxonomy" id="2479848"/>
    <lineage>
        <taxon>Bacteria</taxon>
        <taxon>Bacillati</taxon>
        <taxon>Actinomycetota</taxon>
        <taxon>Actinomycetes</taxon>
        <taxon>Propionibacteriales</taxon>
        <taxon>Propionibacteriaceae</taxon>
        <taxon>Tessaracoccus</taxon>
    </lineage>
</organism>
<dbReference type="Pfam" id="PF04978">
    <property type="entry name" value="MST"/>
    <property type="match status" value="1"/>
</dbReference>
<dbReference type="SUPFAM" id="SSF109854">
    <property type="entry name" value="DinB/YfiT-like putative metalloenzymes"/>
    <property type="match status" value="1"/>
</dbReference>
<dbReference type="InterPro" id="IPR007061">
    <property type="entry name" value="MST-like"/>
</dbReference>
<sequence length="178" mass="19912">MSALRIDPPLAGSEADTLRRYLDYHRDTLLVKTDGLDPEQLARRHLPSTLTLGGLLKHAAFNEDWWFARVLAGRDSQPDWIPDGAFDHDDDWELTSAAMDDPDELRRIFGAARAAADTAIDHALTKNGLDTLSVMTSRREAGQAFSLRWILLHMIEEYARHNGHADLLREAIDGAVGE</sequence>
<dbReference type="InterPro" id="IPR034660">
    <property type="entry name" value="DinB/YfiT-like"/>
</dbReference>
<keyword evidence="2" id="KW-1185">Reference proteome</keyword>
<dbReference type="EMBL" id="REFW01000001">
    <property type="protein sequence ID" value="RMB62506.1"/>
    <property type="molecule type" value="Genomic_DNA"/>
</dbReference>
<dbReference type="RefSeq" id="WP_121901053.1">
    <property type="nucleotide sequence ID" value="NZ_REFW01000001.1"/>
</dbReference>
<comment type="caution">
    <text evidence="1">The sequence shown here is derived from an EMBL/GenBank/DDBJ whole genome shotgun (WGS) entry which is preliminary data.</text>
</comment>